<proteinExistence type="predicted"/>
<dbReference type="Proteomes" id="UP000708208">
    <property type="component" value="Unassembled WGS sequence"/>
</dbReference>
<dbReference type="OrthoDB" id="8298976at2759"/>
<evidence type="ECO:0000313" key="1">
    <source>
        <dbReference type="EMBL" id="CAG7720877.1"/>
    </source>
</evidence>
<feature type="non-terminal residue" evidence="1">
    <location>
        <position position="1"/>
    </location>
</feature>
<reference evidence="1" key="1">
    <citation type="submission" date="2021-06" db="EMBL/GenBank/DDBJ databases">
        <authorList>
            <person name="Hodson N. C."/>
            <person name="Mongue J. A."/>
            <person name="Jaron S. K."/>
        </authorList>
    </citation>
    <scope>NUCLEOTIDE SEQUENCE</scope>
</reference>
<comment type="caution">
    <text evidence="1">The sequence shown here is derived from an EMBL/GenBank/DDBJ whole genome shotgun (WGS) entry which is preliminary data.</text>
</comment>
<evidence type="ECO:0000313" key="2">
    <source>
        <dbReference type="Proteomes" id="UP000708208"/>
    </source>
</evidence>
<dbReference type="EMBL" id="CAJVCH010074661">
    <property type="protein sequence ID" value="CAG7720877.1"/>
    <property type="molecule type" value="Genomic_DNA"/>
</dbReference>
<protein>
    <submittedName>
        <fullName evidence="1">Uncharacterized protein</fullName>
    </submittedName>
</protein>
<gene>
    <name evidence="1" type="ORF">AFUS01_LOCUS10130</name>
</gene>
<name>A0A8J2JKV5_9HEXA</name>
<accession>A0A8J2JKV5</accession>
<sequence>VKVGRLRNKQLFQRIETDFGLALMYAALDVFGDGVKIKDYLNMCYMELCNQREPFHVNFHVCRAHMMKTLMLELRAHYPKQSDVVHDLKYLLKKYLTSTTMGKALYYVRKVLTLCVSEYHTLHVDNTLATIHHTFPLGDNNDSFPFCADVVARSTGSIDKSPIYKSTCFGIVFQDVASNITDDASKIKSTKTNAYYSPNFAFYLLRDILPYTPLVTHVMYDIRGDTHIRDHQWPAEYWNKTIKIDEGRNGRSKVGRYVRASKSMFQGRCKDFITTLHKQTGNERKKNAAALNIVKVKLTPSKKQMPTPTARSCITPTRHAMKTQRRLLTSSSFRDPQGMSVEEGWNRKGIQVARPNGSSDAFKNLPFVPWGHKAKDLPEYTFTNSCPLDNTLMVLTYLLDTYSNIRAFFSRDDLPHPATAAAVVECINLVGKFKFNHAKKHWMLNVAKYDKFVRAEQGRLNNKHVVFDMWYSESEMVGNALNDILRVFEEVSMCPDHTVTTPLATGQYWQKTTAKIVADMNGEAKLRRCPHEGCAKQLVSQRLQYQTQYDPVPIVILSPTMDADSCEHGTKFDDVPLQINVCNKVYKLAAASLFQKHPNHYFTVFPWEGELQVYNSLINDHMTSARVCPRHECVSLLWYRLAANQ</sequence>
<organism evidence="1 2">
    <name type="scientific">Allacma fusca</name>
    <dbReference type="NCBI Taxonomy" id="39272"/>
    <lineage>
        <taxon>Eukaryota</taxon>
        <taxon>Metazoa</taxon>
        <taxon>Ecdysozoa</taxon>
        <taxon>Arthropoda</taxon>
        <taxon>Hexapoda</taxon>
        <taxon>Collembola</taxon>
        <taxon>Symphypleona</taxon>
        <taxon>Sminthuridae</taxon>
        <taxon>Allacma</taxon>
    </lineage>
</organism>
<keyword evidence="2" id="KW-1185">Reference proteome</keyword>
<dbReference type="AlphaFoldDB" id="A0A8J2JKV5"/>